<sequence length="55" mass="6076">MAWKHKVPSFKTGEPGFTDKLNRLADAVRETRATIDEHNKAGGSTSERSTSEKNS</sequence>
<dbReference type="EMBL" id="CP122566">
    <property type="protein sequence ID" value="WGH93872.1"/>
    <property type="molecule type" value="Genomic_DNA"/>
</dbReference>
<evidence type="ECO:0000313" key="3">
    <source>
        <dbReference type="Proteomes" id="UP001224674"/>
    </source>
</evidence>
<dbReference type="Proteomes" id="UP001224674">
    <property type="component" value="Chromosome"/>
</dbReference>
<dbReference type="AlphaFoldDB" id="A0AAJ6AKV1"/>
<name>A0AAJ6AKV1_9MICC</name>
<evidence type="ECO:0000256" key="1">
    <source>
        <dbReference type="SAM" id="MobiDB-lite"/>
    </source>
</evidence>
<dbReference type="RefSeq" id="WP_279675154.1">
    <property type="nucleotide sequence ID" value="NZ_CP122566.1"/>
</dbReference>
<protein>
    <submittedName>
        <fullName evidence="2">Uncharacterized protein</fullName>
    </submittedName>
</protein>
<keyword evidence="3" id="KW-1185">Reference proteome</keyword>
<proteinExistence type="predicted"/>
<evidence type="ECO:0000313" key="2">
    <source>
        <dbReference type="EMBL" id="WGH93872.1"/>
    </source>
</evidence>
<accession>A0AAJ6AKV1</accession>
<organism evidence="2 3">
    <name type="scientific">Auritidibacter ignavus</name>
    <dbReference type="NCBI Taxonomy" id="678932"/>
    <lineage>
        <taxon>Bacteria</taxon>
        <taxon>Bacillati</taxon>
        <taxon>Actinomycetota</taxon>
        <taxon>Actinomycetes</taxon>
        <taxon>Micrococcales</taxon>
        <taxon>Micrococcaceae</taxon>
        <taxon>Auritidibacter</taxon>
    </lineage>
</organism>
<reference evidence="2 3" key="1">
    <citation type="submission" date="2023-03" db="EMBL/GenBank/DDBJ databases">
        <title>Complete genome sequences of several Auritidibacter ignavus strains isolated from ear infections.</title>
        <authorList>
            <person name="Baehr T."/>
            <person name="Baumhoegger A.M."/>
        </authorList>
    </citation>
    <scope>NUCLEOTIDE SEQUENCE [LARGE SCALE GENOMIC DNA]</scope>
    <source>
        <strain evidence="2 3">BABAE-6</strain>
    </source>
</reference>
<feature type="region of interest" description="Disordered" evidence="1">
    <location>
        <begin position="32"/>
        <end position="55"/>
    </location>
</feature>
<gene>
    <name evidence="2" type="ORF">QDX21_03475</name>
</gene>